<dbReference type="PROSITE" id="PS51257">
    <property type="entry name" value="PROKAR_LIPOPROTEIN"/>
    <property type="match status" value="1"/>
</dbReference>
<protein>
    <submittedName>
        <fullName evidence="4">Uncharacterized iron-regulated protein</fullName>
    </submittedName>
</protein>
<reference evidence="4 5" key="1">
    <citation type="submission" date="2018-12" db="EMBL/GenBank/DDBJ databases">
        <authorList>
            <consortium name="Pathogen Informatics"/>
        </authorList>
    </citation>
    <scope>NUCLEOTIDE SEQUENCE [LARGE SCALE GENOMIC DNA]</scope>
    <source>
        <strain evidence="4 5">NCTC13071</strain>
    </source>
</reference>
<evidence type="ECO:0000256" key="1">
    <source>
        <dbReference type="ARBA" id="ARBA00004196"/>
    </source>
</evidence>
<organism evidence="4 5">
    <name type="scientific">Segatella oris</name>
    <dbReference type="NCBI Taxonomy" id="28135"/>
    <lineage>
        <taxon>Bacteria</taxon>
        <taxon>Pseudomonadati</taxon>
        <taxon>Bacteroidota</taxon>
        <taxon>Bacteroidia</taxon>
        <taxon>Bacteroidales</taxon>
        <taxon>Prevotellaceae</taxon>
        <taxon>Segatella</taxon>
    </lineage>
</organism>
<proteinExistence type="predicted"/>
<comment type="subcellular location">
    <subcellularLocation>
        <location evidence="1">Cell envelope</location>
    </subcellularLocation>
</comment>
<dbReference type="EMBL" id="LR134384">
    <property type="protein sequence ID" value="VEH14958.1"/>
    <property type="molecule type" value="Genomic_DNA"/>
</dbReference>
<keyword evidence="2" id="KW-0732">Signal</keyword>
<name>A0A3S4TWL9_9BACT</name>
<dbReference type="InterPro" id="IPR038352">
    <property type="entry name" value="Imelysin_sf"/>
</dbReference>
<dbReference type="Gene3D" id="1.20.1420.20">
    <property type="entry name" value="M75 peptidase, HXXE motif"/>
    <property type="match status" value="1"/>
</dbReference>
<dbReference type="Pfam" id="PF09375">
    <property type="entry name" value="Peptidase_M75"/>
    <property type="match status" value="1"/>
</dbReference>
<evidence type="ECO:0000259" key="3">
    <source>
        <dbReference type="Pfam" id="PF09375"/>
    </source>
</evidence>
<dbReference type="InterPro" id="IPR034982">
    <property type="entry name" value="Imelysin-like_IrpA"/>
</dbReference>
<dbReference type="RefSeq" id="WP_018919893.1">
    <property type="nucleotide sequence ID" value="NZ_LR134384.1"/>
</dbReference>
<evidence type="ECO:0000313" key="4">
    <source>
        <dbReference type="EMBL" id="VEH14958.1"/>
    </source>
</evidence>
<dbReference type="Proteomes" id="UP000274578">
    <property type="component" value="Chromosome 1"/>
</dbReference>
<dbReference type="KEGG" id="poc:NCTC13071_00944"/>
<feature type="domain" description="Imelysin-like" evidence="3">
    <location>
        <begin position="52"/>
        <end position="357"/>
    </location>
</feature>
<accession>A0A3S4TWL9</accession>
<dbReference type="GO" id="GO:0030313">
    <property type="term" value="C:cell envelope"/>
    <property type="evidence" value="ECO:0007669"/>
    <property type="project" value="UniProtKB-SubCell"/>
</dbReference>
<evidence type="ECO:0000256" key="2">
    <source>
        <dbReference type="ARBA" id="ARBA00022729"/>
    </source>
</evidence>
<gene>
    <name evidence="4" type="ORF">NCTC13071_00944</name>
</gene>
<dbReference type="GeneID" id="85011814"/>
<sequence>MTQHHFKYIAFTFFLLCTTLFSCSDKNGDDGDKTQRLTLQQVVENDIDGIIRERYKVLATSTDAFYKALSALETPAMTQEQLNQVCRLFLKARGTYEKSEAFFFGANAHFSVDSDINSWPLDRLRYQQLMESNDPLDRTEGWPSGIVGWHGIEYVIFRDGKPRPTDDIKPRELKYAKTLASNLRLRCFQLHCGWNADAEPRYKTELDAASLPYQSPEGTDYRSYMLTAYTPQRAAQVILTGDKGMMGLADEMARTKFGEPFEHQDADYIESPYSHTSLEDLRDNLQSISNLWYGSRNDAFDAWFKTRNPAIAKAVGEAFNKALQAINSVPEPFVKHYNDAAVKQAIEALENLGKQLEQANDFIQKHND</sequence>
<dbReference type="AlphaFoldDB" id="A0A3S4TWL9"/>
<evidence type="ECO:0000313" key="5">
    <source>
        <dbReference type="Proteomes" id="UP000274578"/>
    </source>
</evidence>
<dbReference type="InterPro" id="IPR018976">
    <property type="entry name" value="Imelysin-like"/>
</dbReference>
<dbReference type="CDD" id="cd14658">
    <property type="entry name" value="Imelysin-like_IrpA"/>
    <property type="match status" value="1"/>
</dbReference>